<evidence type="ECO:0000313" key="2">
    <source>
        <dbReference type="EMBL" id="MCO5399159.1"/>
    </source>
</evidence>
<dbReference type="RefSeq" id="WP_252680983.1">
    <property type="nucleotide sequence ID" value="NZ_JAMXHT010000005.1"/>
</dbReference>
<keyword evidence="1" id="KW-0812">Transmembrane</keyword>
<proteinExistence type="predicted"/>
<name>A0ABT1ALP3_9RALS</name>
<accession>A0ABT1ALP3</accession>
<evidence type="ECO:0000313" key="3">
    <source>
        <dbReference type="Proteomes" id="UP001162811"/>
    </source>
</evidence>
<sequence length="182" mass="19690">MRSHRALLYALAGQAGWFVCVLSAARDAAWVGIVFVAMQLACHLWLVRRPHPELRLVLAVVAAAAVWETLLIRAGLIAYPHGALWPGFVPPWLLALWVLFAIQLNVLFRWLRGRWGLAMTLGAIAGPLSFRAGAALGAAHLPHPTLTMGILAIGWALWMPTLVWMSARSDGIDAPPSAPSAP</sequence>
<keyword evidence="1" id="KW-0472">Membrane</keyword>
<evidence type="ECO:0000256" key="1">
    <source>
        <dbReference type="SAM" id="Phobius"/>
    </source>
</evidence>
<keyword evidence="1" id="KW-1133">Transmembrane helix</keyword>
<gene>
    <name evidence="2" type="ORF">NG900_13255</name>
</gene>
<feature type="transmembrane region" description="Helical" evidence="1">
    <location>
        <begin position="115"/>
        <end position="139"/>
    </location>
</feature>
<feature type="transmembrane region" description="Helical" evidence="1">
    <location>
        <begin position="7"/>
        <end position="24"/>
    </location>
</feature>
<dbReference type="InterPro" id="IPR021306">
    <property type="entry name" value="DUF2878"/>
</dbReference>
<keyword evidence="3" id="KW-1185">Reference proteome</keyword>
<feature type="transmembrane region" description="Helical" evidence="1">
    <location>
        <begin position="56"/>
        <end position="79"/>
    </location>
</feature>
<reference evidence="2" key="2">
    <citation type="journal article" date="2023" name="Front. Microbiol.">
        <title>Ralstonia chuxiongensis sp. nov., Ralstonia mojiangensis sp. nov., and Ralstonia soli sp. nov., isolated from tobacco fields, are three novel species in the family Burkholderiaceae.</title>
        <authorList>
            <person name="Lu C.H."/>
            <person name="Zhang Y.Y."/>
            <person name="Jiang N."/>
            <person name="Chen W."/>
            <person name="Shao X."/>
            <person name="Zhao Z.M."/>
            <person name="Lu W.L."/>
            <person name="Hu X."/>
            <person name="Xi Y.X."/>
            <person name="Zou S.Y."/>
            <person name="Wei Q.J."/>
            <person name="Lin Z.L."/>
            <person name="Gong L."/>
            <person name="Gai X.T."/>
            <person name="Zhang L.Q."/>
            <person name="Li J.Y."/>
            <person name="Jin Y."/>
            <person name="Xia Z.Y."/>
        </authorList>
    </citation>
    <scope>NUCLEOTIDE SEQUENCE</scope>
    <source>
        <strain evidence="2">21MJYT02-11</strain>
    </source>
</reference>
<comment type="caution">
    <text evidence="2">The sequence shown here is derived from an EMBL/GenBank/DDBJ whole genome shotgun (WGS) entry which is preliminary data.</text>
</comment>
<dbReference type="Pfam" id="PF11086">
    <property type="entry name" value="DUF2878"/>
    <property type="match status" value="1"/>
</dbReference>
<reference evidence="2" key="1">
    <citation type="submission" date="2022-06" db="EMBL/GenBank/DDBJ databases">
        <authorList>
            <person name="Lu C.-H."/>
        </authorList>
    </citation>
    <scope>NUCLEOTIDE SEQUENCE</scope>
    <source>
        <strain evidence="2">21MJYT02-11</strain>
    </source>
</reference>
<feature type="transmembrane region" description="Helical" evidence="1">
    <location>
        <begin position="145"/>
        <end position="165"/>
    </location>
</feature>
<organism evidence="2 3">
    <name type="scientific">Ralstonia soli</name>
    <dbReference type="NCBI Taxonomy" id="2953896"/>
    <lineage>
        <taxon>Bacteria</taxon>
        <taxon>Pseudomonadati</taxon>
        <taxon>Pseudomonadota</taxon>
        <taxon>Betaproteobacteria</taxon>
        <taxon>Burkholderiales</taxon>
        <taxon>Burkholderiaceae</taxon>
        <taxon>Ralstonia</taxon>
    </lineage>
</organism>
<dbReference type="Proteomes" id="UP001162811">
    <property type="component" value="Unassembled WGS sequence"/>
</dbReference>
<feature type="transmembrane region" description="Helical" evidence="1">
    <location>
        <begin position="30"/>
        <end position="47"/>
    </location>
</feature>
<feature type="transmembrane region" description="Helical" evidence="1">
    <location>
        <begin position="91"/>
        <end position="108"/>
    </location>
</feature>
<protein>
    <submittedName>
        <fullName evidence="2">DUF2878 domain-containing protein</fullName>
    </submittedName>
</protein>
<dbReference type="EMBL" id="JAMXHT010000005">
    <property type="protein sequence ID" value="MCO5399159.1"/>
    <property type="molecule type" value="Genomic_DNA"/>
</dbReference>